<dbReference type="PANTHER" id="PTHR30386:SF28">
    <property type="entry name" value="EXPORTED PROTEIN"/>
    <property type="match status" value="1"/>
</dbReference>
<dbReference type="InterPro" id="IPR050739">
    <property type="entry name" value="MFP"/>
</dbReference>
<keyword evidence="2" id="KW-0812">Transmembrane</keyword>
<protein>
    <submittedName>
        <fullName evidence="3">NHLP bacteriocin system secretion protein</fullName>
    </submittedName>
</protein>
<keyword evidence="1" id="KW-0175">Coiled coil</keyword>
<evidence type="ECO:0000313" key="4">
    <source>
        <dbReference type="Proteomes" id="UP000649604"/>
    </source>
</evidence>
<feature type="coiled-coil region" evidence="1">
    <location>
        <begin position="82"/>
        <end position="211"/>
    </location>
</feature>
<dbReference type="EMBL" id="WJJP01000574">
    <property type="protein sequence ID" value="MBD3326407.1"/>
    <property type="molecule type" value="Genomic_DNA"/>
</dbReference>
<keyword evidence="2" id="KW-1133">Transmembrane helix</keyword>
<keyword evidence="2" id="KW-0472">Membrane</keyword>
<accession>A0A9D5JZ06</accession>
<dbReference type="InterPro" id="IPR022275">
    <property type="entry name" value="NHPM_bacteriocin_SS_HylD"/>
</dbReference>
<dbReference type="AlphaFoldDB" id="A0A9D5JZ06"/>
<name>A0A9D5JZ06_9BACT</name>
<gene>
    <name evidence="3" type="ORF">GF339_17615</name>
</gene>
<dbReference type="NCBIfam" id="TIGR03794">
    <property type="entry name" value="NHLM_micro_HlyD"/>
    <property type="match status" value="1"/>
</dbReference>
<evidence type="ECO:0000256" key="2">
    <source>
        <dbReference type="SAM" id="Phobius"/>
    </source>
</evidence>
<feature type="transmembrane region" description="Helical" evidence="2">
    <location>
        <begin position="9"/>
        <end position="30"/>
    </location>
</feature>
<proteinExistence type="predicted"/>
<sequence>QLIIITSPLGWLALVAVGGLLAAAVFWGFYGTIPAKVQGQGILLQKGGLVSIEAQNSGTITTINVEVGDIIEKGDIVARIHRDDLLEQIRQAQLELQNFKTSFEEQQKAKEESNQIQIQQLEQEIANNKQQIQNLESQLNTQRTLLRQQEELREGFARLVEDGIFSRNKLLEVENDIVSIQQNINALELEIEKVKNQLNTYSLEIKQIESSKSLSDLEYWQRVDKMRLAVQALQKEFAETSQIVSPYNGKVVEIVGMADALINQGSTVLILEARQEDADLEAILYFSPFTGKKVQPGMSAQVLPTTVKVEEYGFIKGIVTEVDKYPSTIESVLKTLQNQQLVQVLAANAAPIRVKIQLVRDEETPSGYEWSSRQGPPIEINSGTLCSAEVTVKEQAPITLVIPVLKKYLLGFGQSAES</sequence>
<dbReference type="PANTHER" id="PTHR30386">
    <property type="entry name" value="MEMBRANE FUSION SUBUNIT OF EMRAB-TOLC MULTIDRUG EFFLUX PUMP"/>
    <property type="match status" value="1"/>
</dbReference>
<organism evidence="3 4">
    <name type="scientific">candidate division KSB3 bacterium</name>
    <dbReference type="NCBI Taxonomy" id="2044937"/>
    <lineage>
        <taxon>Bacteria</taxon>
        <taxon>candidate division KSB3</taxon>
    </lineage>
</organism>
<reference evidence="3" key="1">
    <citation type="submission" date="2019-11" db="EMBL/GenBank/DDBJ databases">
        <title>Microbial mats filling the niche in hypersaline microbial mats.</title>
        <authorList>
            <person name="Wong H.L."/>
            <person name="Macleod F.I."/>
            <person name="White R.A. III"/>
            <person name="Burns B.P."/>
        </authorList>
    </citation>
    <scope>NUCLEOTIDE SEQUENCE</scope>
    <source>
        <strain evidence="3">Rbin_158</strain>
    </source>
</reference>
<comment type="caution">
    <text evidence="3">The sequence shown here is derived from an EMBL/GenBank/DDBJ whole genome shotgun (WGS) entry which is preliminary data.</text>
</comment>
<dbReference type="Gene3D" id="2.40.50.100">
    <property type="match status" value="1"/>
</dbReference>
<dbReference type="Proteomes" id="UP000649604">
    <property type="component" value="Unassembled WGS sequence"/>
</dbReference>
<evidence type="ECO:0000256" key="1">
    <source>
        <dbReference type="SAM" id="Coils"/>
    </source>
</evidence>
<evidence type="ECO:0000313" key="3">
    <source>
        <dbReference type="EMBL" id="MBD3326407.1"/>
    </source>
</evidence>
<feature type="non-terminal residue" evidence="3">
    <location>
        <position position="1"/>
    </location>
</feature>